<gene>
    <name evidence="1" type="ORF">PILCRDRAFT_814782</name>
</gene>
<reference evidence="2" key="2">
    <citation type="submission" date="2015-01" db="EMBL/GenBank/DDBJ databases">
        <title>Evolutionary Origins and Diversification of the Mycorrhizal Mutualists.</title>
        <authorList>
            <consortium name="DOE Joint Genome Institute"/>
            <consortium name="Mycorrhizal Genomics Consortium"/>
            <person name="Kohler A."/>
            <person name="Kuo A."/>
            <person name="Nagy L.G."/>
            <person name="Floudas D."/>
            <person name="Copeland A."/>
            <person name="Barry K.W."/>
            <person name="Cichocki N."/>
            <person name="Veneault-Fourrey C."/>
            <person name="LaButti K."/>
            <person name="Lindquist E.A."/>
            <person name="Lipzen A."/>
            <person name="Lundell T."/>
            <person name="Morin E."/>
            <person name="Murat C."/>
            <person name="Riley R."/>
            <person name="Ohm R."/>
            <person name="Sun H."/>
            <person name="Tunlid A."/>
            <person name="Henrissat B."/>
            <person name="Grigoriev I.V."/>
            <person name="Hibbett D.S."/>
            <person name="Martin F."/>
        </authorList>
    </citation>
    <scope>NUCLEOTIDE SEQUENCE [LARGE SCALE GENOMIC DNA]</scope>
    <source>
        <strain evidence="2">F 1598</strain>
    </source>
</reference>
<name>A0A0C3FSV5_PILCF</name>
<dbReference type="Proteomes" id="UP000054166">
    <property type="component" value="Unassembled WGS sequence"/>
</dbReference>
<keyword evidence="2" id="KW-1185">Reference proteome</keyword>
<proteinExistence type="predicted"/>
<dbReference type="AlphaFoldDB" id="A0A0C3FSV5"/>
<reference evidence="1 2" key="1">
    <citation type="submission" date="2014-04" db="EMBL/GenBank/DDBJ databases">
        <authorList>
            <consortium name="DOE Joint Genome Institute"/>
            <person name="Kuo A."/>
            <person name="Tarkka M."/>
            <person name="Buscot F."/>
            <person name="Kohler A."/>
            <person name="Nagy L.G."/>
            <person name="Floudas D."/>
            <person name="Copeland A."/>
            <person name="Barry K.W."/>
            <person name="Cichocki N."/>
            <person name="Veneault-Fourrey C."/>
            <person name="LaButti K."/>
            <person name="Lindquist E.A."/>
            <person name="Lipzen A."/>
            <person name="Lundell T."/>
            <person name="Morin E."/>
            <person name="Murat C."/>
            <person name="Sun H."/>
            <person name="Tunlid A."/>
            <person name="Henrissat B."/>
            <person name="Grigoriev I.V."/>
            <person name="Hibbett D.S."/>
            <person name="Martin F."/>
            <person name="Nordberg H.P."/>
            <person name="Cantor M.N."/>
            <person name="Hua S.X."/>
        </authorList>
    </citation>
    <scope>NUCLEOTIDE SEQUENCE [LARGE SCALE GENOMIC DNA]</scope>
    <source>
        <strain evidence="1 2">F 1598</strain>
    </source>
</reference>
<dbReference type="EMBL" id="KN832979">
    <property type="protein sequence ID" value="KIM87285.1"/>
    <property type="molecule type" value="Genomic_DNA"/>
</dbReference>
<accession>A0A0C3FSV5</accession>
<sequence>MSVEEMPCCCIYDRLTEEPLETFRMIVEARKMFHVAKEVEEMIYAATLTWEFLHTT</sequence>
<dbReference type="InParanoid" id="A0A0C3FSV5"/>
<evidence type="ECO:0000313" key="1">
    <source>
        <dbReference type="EMBL" id="KIM87285.1"/>
    </source>
</evidence>
<evidence type="ECO:0000313" key="2">
    <source>
        <dbReference type="Proteomes" id="UP000054166"/>
    </source>
</evidence>
<protein>
    <submittedName>
        <fullName evidence="1">Uncharacterized protein</fullName>
    </submittedName>
</protein>
<feature type="non-terminal residue" evidence="1">
    <location>
        <position position="1"/>
    </location>
</feature>
<dbReference type="HOGENOM" id="CLU_3014979_0_0_1"/>
<organism evidence="1 2">
    <name type="scientific">Piloderma croceum (strain F 1598)</name>
    <dbReference type="NCBI Taxonomy" id="765440"/>
    <lineage>
        <taxon>Eukaryota</taxon>
        <taxon>Fungi</taxon>
        <taxon>Dikarya</taxon>
        <taxon>Basidiomycota</taxon>
        <taxon>Agaricomycotina</taxon>
        <taxon>Agaricomycetes</taxon>
        <taxon>Agaricomycetidae</taxon>
        <taxon>Atheliales</taxon>
        <taxon>Atheliaceae</taxon>
        <taxon>Piloderma</taxon>
    </lineage>
</organism>